<keyword evidence="4" id="KW-1185">Reference proteome</keyword>
<sequence length="423" mass="48012">MKALFFFRYVLARLTYLVLRLPVARFQAEVEDLWGLEPNERLQRLSCILNKNQPKDAQGVAVHSLSEVPDRPPMSKADLRAMSAASSTVASGFSRHTAGTTGEPTHISLTRTELAQMLAVRAYCYNKHGLKLGQREARVWGRAANTLTAKIRDFLLNRRVFYPAESDAEDAVEKLVKWHPEYLYGYTSLILEAAQIVKKKGLKPSGVKAVICTAESILPSQKKYISNAFNAPVLEEYGSTEFDIIAFECKSGHLHLVNPWLWVETRNGEALISDVSRASQSLIRYGLGDSFIMSVSECRSLGSQWVIKELHGRTMNQFAYLNPAEKFHAVVFARAVDAYMSLFGDCFRFMVRQTNYCGFDFYLSETPSQGSEHFKAWLGLELRKKLALDDDVELEFNIFTGDQLMKKSKYTYFLQDLIFERSV</sequence>
<proteinExistence type="predicted"/>
<gene>
    <name evidence="2" type="ORF">DET51_108214</name>
    <name evidence="1" type="ORF">DET64_108215</name>
</gene>
<organism evidence="2 3">
    <name type="scientific">Marinobacter nauticus</name>
    <name type="common">Marinobacter hydrocarbonoclasticus</name>
    <name type="synonym">Marinobacter aquaeolei</name>
    <dbReference type="NCBI Taxonomy" id="2743"/>
    <lineage>
        <taxon>Bacteria</taxon>
        <taxon>Pseudomonadati</taxon>
        <taxon>Pseudomonadota</taxon>
        <taxon>Gammaproteobacteria</taxon>
        <taxon>Pseudomonadales</taxon>
        <taxon>Marinobacteraceae</taxon>
        <taxon>Marinobacter</taxon>
    </lineage>
</organism>
<evidence type="ECO:0000313" key="4">
    <source>
        <dbReference type="Proteomes" id="UP000253065"/>
    </source>
</evidence>
<evidence type="ECO:0000313" key="3">
    <source>
        <dbReference type="Proteomes" id="UP000252795"/>
    </source>
</evidence>
<dbReference type="Proteomes" id="UP000252795">
    <property type="component" value="Unassembled WGS sequence"/>
</dbReference>
<dbReference type="InterPro" id="IPR042099">
    <property type="entry name" value="ANL_N_sf"/>
</dbReference>
<accession>A0A368UVS5</accession>
<dbReference type="PANTHER" id="PTHR36932">
    <property type="entry name" value="CAPSULAR POLYSACCHARIDE BIOSYNTHESIS PROTEIN"/>
    <property type="match status" value="1"/>
</dbReference>
<protein>
    <submittedName>
        <fullName evidence="2">Phenylacetate-CoA ligase</fullName>
    </submittedName>
</protein>
<dbReference type="InterPro" id="IPR053158">
    <property type="entry name" value="CapK_Type1_Caps_Biosynth"/>
</dbReference>
<evidence type="ECO:0000313" key="2">
    <source>
        <dbReference type="EMBL" id="RCW32987.1"/>
    </source>
</evidence>
<dbReference type="EMBL" id="QPJB01000008">
    <property type="protein sequence ID" value="RCW32987.1"/>
    <property type="molecule type" value="Genomic_DNA"/>
</dbReference>
<dbReference type="SUPFAM" id="SSF56801">
    <property type="entry name" value="Acetyl-CoA synthetase-like"/>
    <property type="match status" value="1"/>
</dbReference>
<name>A0A368UVS5_MARNT</name>
<dbReference type="GO" id="GO:0016874">
    <property type="term" value="F:ligase activity"/>
    <property type="evidence" value="ECO:0007669"/>
    <property type="project" value="UniProtKB-KW"/>
</dbReference>
<dbReference type="Gene3D" id="3.40.50.12780">
    <property type="entry name" value="N-terminal domain of ligase-like"/>
    <property type="match status" value="1"/>
</dbReference>
<dbReference type="Proteomes" id="UP000253065">
    <property type="component" value="Unassembled WGS sequence"/>
</dbReference>
<reference evidence="2 3" key="1">
    <citation type="submission" date="2018-07" db="EMBL/GenBank/DDBJ databases">
        <title>Freshwater and sediment microbial communities from various areas in North America, analyzing microbe dynamics in response to fracking.</title>
        <authorList>
            <person name="Lamendella R."/>
        </authorList>
    </citation>
    <scope>NUCLEOTIDE SEQUENCE [LARGE SCALE GENOMIC DNA]</scope>
    <source>
        <strain evidence="2 3">114E</strain>
        <strain evidence="1 4">114E_o</strain>
    </source>
</reference>
<dbReference type="AlphaFoldDB" id="A0A368UVS5"/>
<comment type="caution">
    <text evidence="2">The sequence shown here is derived from an EMBL/GenBank/DDBJ whole genome shotgun (WGS) entry which is preliminary data.</text>
</comment>
<dbReference type="EMBL" id="QNSA01000008">
    <property type="protein sequence ID" value="RBP71969.1"/>
    <property type="molecule type" value="Genomic_DNA"/>
</dbReference>
<dbReference type="PANTHER" id="PTHR36932:SF1">
    <property type="entry name" value="CAPSULAR POLYSACCHARIDE BIOSYNTHESIS PROTEIN"/>
    <property type="match status" value="1"/>
</dbReference>
<keyword evidence="2" id="KW-0436">Ligase</keyword>
<evidence type="ECO:0000313" key="1">
    <source>
        <dbReference type="EMBL" id="RBP71969.1"/>
    </source>
</evidence>